<sequence>MGSVYSAAVKIYSISAATHDTADETAVSVAETTIDVEIHRPTNRLPSTFKDAFDLHELVDEYFNDIDQTMEIYALLGRCFRKTMFVVFITYIKRSSDEFARLISTAVGEGEVIISDKLSLIKNKHNGILERLFKLGQKLDQKIERMKTWRNTSKVISIGLVTMILISLEIASDQLATQMGPVVATTLAIISSIPIRWVEKCVDSFFKSYEKPLKNQKIILAKMQIGRVTVNADFGNIKRCVDEMKDQIERFVELKDGGSTMKGEVEEVRKSVEGLIRLCDGCNEDARNYRSFLHNKVWKITIEVNSD</sequence>
<evidence type="ECO:0000313" key="7">
    <source>
        <dbReference type="Proteomes" id="UP000036987"/>
    </source>
</evidence>
<keyword evidence="5" id="KW-0472">Membrane</keyword>
<dbReference type="EMBL" id="LFYR01002147">
    <property type="protein sequence ID" value="KMZ56716.1"/>
    <property type="molecule type" value="Genomic_DNA"/>
</dbReference>
<proteinExistence type="inferred from homology"/>
<dbReference type="Pfam" id="PF05055">
    <property type="entry name" value="DUF677"/>
    <property type="match status" value="1"/>
</dbReference>
<evidence type="ECO:0000256" key="3">
    <source>
        <dbReference type="ARBA" id="ARBA00022692"/>
    </source>
</evidence>
<dbReference type="InterPro" id="IPR007749">
    <property type="entry name" value="DUF677"/>
</dbReference>
<evidence type="ECO:0000256" key="1">
    <source>
        <dbReference type="ARBA" id="ARBA00004370"/>
    </source>
</evidence>
<evidence type="ECO:0000256" key="5">
    <source>
        <dbReference type="ARBA" id="ARBA00023136"/>
    </source>
</evidence>
<dbReference type="AlphaFoldDB" id="A0A0K9NIY4"/>
<keyword evidence="7" id="KW-1185">Reference proteome</keyword>
<dbReference type="STRING" id="29655.A0A0K9NIY4"/>
<evidence type="ECO:0000256" key="4">
    <source>
        <dbReference type="ARBA" id="ARBA00022989"/>
    </source>
</evidence>
<dbReference type="PANTHER" id="PTHR31113:SF3">
    <property type="entry name" value="UPF0496 PROTEIN 1"/>
    <property type="match status" value="1"/>
</dbReference>
<comment type="subcellular location">
    <subcellularLocation>
        <location evidence="1">Membrane</location>
    </subcellularLocation>
</comment>
<dbReference type="PANTHER" id="PTHR31113">
    <property type="entry name" value="UPF0496 PROTEIN 3-RELATED"/>
    <property type="match status" value="1"/>
</dbReference>
<comment type="similarity">
    <text evidence="2">Belongs to the UPF0496 family.</text>
</comment>
<accession>A0A0K9NIY4</accession>
<keyword evidence="3" id="KW-0812">Transmembrane</keyword>
<comment type="caution">
    <text evidence="6">The sequence shown here is derived from an EMBL/GenBank/DDBJ whole genome shotgun (WGS) entry which is preliminary data.</text>
</comment>
<dbReference type="GO" id="GO:0016020">
    <property type="term" value="C:membrane"/>
    <property type="evidence" value="ECO:0007669"/>
    <property type="project" value="UniProtKB-SubCell"/>
</dbReference>
<dbReference type="Proteomes" id="UP000036987">
    <property type="component" value="Unassembled WGS sequence"/>
</dbReference>
<gene>
    <name evidence="6" type="ORF">ZOSMA_92G00810</name>
</gene>
<evidence type="ECO:0000256" key="2">
    <source>
        <dbReference type="ARBA" id="ARBA00009074"/>
    </source>
</evidence>
<keyword evidence="4" id="KW-1133">Transmembrane helix</keyword>
<evidence type="ECO:0000313" key="6">
    <source>
        <dbReference type="EMBL" id="KMZ56716.1"/>
    </source>
</evidence>
<protein>
    <submittedName>
        <fullName evidence="6">Uncharacterized protein</fullName>
    </submittedName>
</protein>
<reference evidence="7" key="1">
    <citation type="journal article" date="2016" name="Nature">
        <title>The genome of the seagrass Zostera marina reveals angiosperm adaptation to the sea.</title>
        <authorList>
            <person name="Olsen J.L."/>
            <person name="Rouze P."/>
            <person name="Verhelst B."/>
            <person name="Lin Y.-C."/>
            <person name="Bayer T."/>
            <person name="Collen J."/>
            <person name="Dattolo E."/>
            <person name="De Paoli E."/>
            <person name="Dittami S."/>
            <person name="Maumus F."/>
            <person name="Michel G."/>
            <person name="Kersting A."/>
            <person name="Lauritano C."/>
            <person name="Lohaus R."/>
            <person name="Toepel M."/>
            <person name="Tonon T."/>
            <person name="Vanneste K."/>
            <person name="Amirebrahimi M."/>
            <person name="Brakel J."/>
            <person name="Bostroem C."/>
            <person name="Chovatia M."/>
            <person name="Grimwood J."/>
            <person name="Jenkins J.W."/>
            <person name="Jueterbock A."/>
            <person name="Mraz A."/>
            <person name="Stam W.T."/>
            <person name="Tice H."/>
            <person name="Bornberg-Bauer E."/>
            <person name="Green P.J."/>
            <person name="Pearson G.A."/>
            <person name="Procaccini G."/>
            <person name="Duarte C.M."/>
            <person name="Schmutz J."/>
            <person name="Reusch T.B.H."/>
            <person name="Van de Peer Y."/>
        </authorList>
    </citation>
    <scope>NUCLEOTIDE SEQUENCE [LARGE SCALE GENOMIC DNA]</scope>
    <source>
        <strain evidence="7">cv. Finnish</strain>
    </source>
</reference>
<name>A0A0K9NIY4_ZOSMR</name>
<organism evidence="6 7">
    <name type="scientific">Zostera marina</name>
    <name type="common">Eelgrass</name>
    <dbReference type="NCBI Taxonomy" id="29655"/>
    <lineage>
        <taxon>Eukaryota</taxon>
        <taxon>Viridiplantae</taxon>
        <taxon>Streptophyta</taxon>
        <taxon>Embryophyta</taxon>
        <taxon>Tracheophyta</taxon>
        <taxon>Spermatophyta</taxon>
        <taxon>Magnoliopsida</taxon>
        <taxon>Liliopsida</taxon>
        <taxon>Zosteraceae</taxon>
        <taxon>Zostera</taxon>
    </lineage>
</organism>